<dbReference type="EMBL" id="JADBGQ010000001">
    <property type="protein sequence ID" value="KAG5413155.1"/>
    <property type="molecule type" value="Genomic_DNA"/>
</dbReference>
<dbReference type="SUPFAM" id="SSF54001">
    <property type="entry name" value="Cysteine proteinases"/>
    <property type="match status" value="1"/>
</dbReference>
<dbReference type="InterPro" id="IPR006462">
    <property type="entry name" value="MS5"/>
</dbReference>
<accession>A0ABQ7NSU3</accession>
<dbReference type="Pfam" id="PF13246">
    <property type="entry name" value="Cation_ATPase"/>
    <property type="match status" value="1"/>
</dbReference>
<dbReference type="InterPro" id="IPR027417">
    <property type="entry name" value="P-loop_NTPase"/>
</dbReference>
<dbReference type="Pfam" id="PF13456">
    <property type="entry name" value="RVT_3"/>
    <property type="match status" value="1"/>
</dbReference>
<dbReference type="PROSITE" id="PS51903">
    <property type="entry name" value="CLP_R"/>
    <property type="match status" value="1"/>
</dbReference>
<dbReference type="PANTHER" id="PTHR43572:SF47">
    <property type="entry name" value="CLP R DOMAIN-CONTAINING PROTEIN"/>
    <property type="match status" value="1"/>
</dbReference>
<evidence type="ECO:0000256" key="3">
    <source>
        <dbReference type="PROSITE-ProRule" id="PRU01251"/>
    </source>
</evidence>
<keyword evidence="7" id="KW-1185">Reference proteome</keyword>
<dbReference type="Pfam" id="PF00112">
    <property type="entry name" value="Peptidase_C1"/>
    <property type="match status" value="1"/>
</dbReference>
<dbReference type="InterPro" id="IPR058680">
    <property type="entry name" value="NBD_SMAX1-like"/>
</dbReference>
<dbReference type="Proteomes" id="UP000823674">
    <property type="component" value="Chromosome A01"/>
</dbReference>
<evidence type="ECO:0000256" key="1">
    <source>
        <dbReference type="ARBA" id="ARBA00008675"/>
    </source>
</evidence>
<protein>
    <recommendedName>
        <fullName evidence="5">Clp R domain-containing protein</fullName>
    </recommendedName>
</protein>
<dbReference type="Gene3D" id="3.30.420.10">
    <property type="entry name" value="Ribonuclease H-like superfamily/Ribonuclease H"/>
    <property type="match status" value="1"/>
</dbReference>
<dbReference type="PANTHER" id="PTHR43572">
    <property type="entry name" value="CHAPERONE PROTEIN CLPD, CHLOROPLASTIC"/>
    <property type="match status" value="1"/>
</dbReference>
<dbReference type="InterPro" id="IPR038765">
    <property type="entry name" value="Papain-like_cys_pep_sf"/>
</dbReference>
<dbReference type="CDD" id="cd06222">
    <property type="entry name" value="RNase_H_like"/>
    <property type="match status" value="1"/>
</dbReference>
<evidence type="ECO:0000313" key="7">
    <source>
        <dbReference type="Proteomes" id="UP000823674"/>
    </source>
</evidence>
<dbReference type="Gene3D" id="1.10.1780.10">
    <property type="entry name" value="Clp, N-terminal domain"/>
    <property type="match status" value="1"/>
</dbReference>
<dbReference type="InterPro" id="IPR036628">
    <property type="entry name" value="Clp_N_dom_sf"/>
</dbReference>
<comment type="caution">
    <text evidence="6">The sequence shown here is derived from an EMBL/GenBank/DDBJ whole genome shotgun (WGS) entry which is preliminary data.</text>
</comment>
<keyword evidence="2 3" id="KW-0677">Repeat</keyword>
<evidence type="ECO:0000256" key="4">
    <source>
        <dbReference type="SAM" id="MobiDB-lite"/>
    </source>
</evidence>
<proteinExistence type="inferred from homology"/>
<dbReference type="Gene3D" id="3.90.70.10">
    <property type="entry name" value="Cysteine proteinases"/>
    <property type="match status" value="1"/>
</dbReference>
<sequence>MRTGAYTVHQTLTPEAASVLKQSLTLARRRGHSQVTPLHVASTLLTSTRSNLFRRACLKSHPLTSLGRQIAHPSLHCRALELCFNVSLNRLPTNPNPLDNNQGGGTLNPNPSKFLHSHLNNHHFHFPKGKNSTQDQDANPVIEVFLGKKNSKKRNTVIVGDSLSLTEGIVSKLMSRVERGEVPDDLKQTHFTKFQFSQVGLSYMKKEDIEGQVRELKRKIDSYTSWGGKGVIVCLGDLNWAVWSGPKSASSSHYSAADHLVEEIGRLVFECSNSRAKVWLLGTASYQTYMKCQMKQPPLDVQWALQAVSVPSGGLSLALHASSGNQVTEMKPFRVNEEEEEEDKLSFCGECACNYEKEAKDFILAQHKLLPPWLQPHGDANNINKKFQDELSGVRKKWNRFCQALHHKKQSSSVLQDAFVDSRASSSVAKFRRQNSCTIEFSFGSNHQEGLKKNLTDELSLDGFKISNDEGVETKITLALGHSPFPSDVENSDEEEEETEREITMRQLSEKLHENIPWQSQVLPSVVKAIEESVKRRDVWMLLSGNDVTAKRRLALTVTTSIFGSVNNMMKINLRTSKASEACEELEKALKDREKVVVLIERVDLADARFEKLLADRFEAGDLDVSQGKKRPMIFLLTREDDECVENEHVVIPMMLKCKKTSSSLVSHKRKAESDATLTMIKTKSPRIQEEEEDVACNTSNIKNEFSRQLSLGSNAIDLNLRVDAEEEEEAKPVTQISSGFQERLLDLIKNPFDFTVLSNEDITKFFMEKFEESCEKILGKRDERFRFTVDADLIEKLYKGCGFCANSLLEEWVKEVFQTGLVTVKNGGKEGISVINLCLGGIDMIDQGEKVYAVEGFMGTCLPSRIHVFFDEDEDDVACDTKQHQERVPNKVEIGSNALDLNSRVDADEEEPKTVIQISCGFEERLLGSIKNRFDFTVLSDENTSDFSWRFFPAKRSLGLETGREMQIHRPCGVDRGVLRGGGRIHGLGNICLLDGSWTDSDRYSGCGWVWMDCGENIQLMGTRNFLRCESALHSEIEALHWAMENMLQHSLCQSFGIDCKELIAMIEKPKEWPRFATELEKIETLQIYFPDFKIIHVPRARNQFPDFLAKTARTFRRVNGLLRAGIDCDPHLPLIFAGLVSRRFVTSIPEVEYSRSSPVTTASKKRDSKNMDHISSPVLRHTVTRGECSSSQGSTDALAKLRSYIPLEKMPKVLQKPFEEIPQMLHPHLLDIILHRPENGEIFSFEAKKGTFTVWANFVRPKKEDCKNWGKSKFPVQNQRKHQNCWSIAESEHISEAREIHHIDEELTSYSAQFLVDFADPARAKRRFVDTKQEHYCYPYPGIYGMEYAMAYGMPKTDDWGHTGCHTGLLPSKSDVKLHHVLNEARAFKDVHKAVHYLQSQPILGQIAVFNPEFANIGDKVYRGPTSVHSFFSAWHQVSIRFITVENGELIAHCRNSHGEEKGLFGYFKASLDVMLLELRTTGVSSFTTPSRLFKVFFCGEVQSKYEREVDEHYIEGQVGSLDYMSFLIFEGICHNTSSNVIQLEDGGIEIIGSPTNRALLKWALQSDMSFTSIKSESMFIKRSGMDSSIECLGTAVECKNTSRLGVRIHWKGDAYKILEKCTQAYDNGLIPMSKTKREAFKAVIDNMVAKELICVALAFTPIANEDVPSQKEIKNWILPKEGLVMCLNPCRPVDDDEMQALATFAEENKIEARGTEEESEELPDDSVPNDDQTWSPYVTDSSAFLAGEETKPEHWLYYYDSDLCARLGLYCYNLQKGTAYDFGFVRKLYTRYDSFSKSFITLEAVNPADCSRFTLETCVEHNYEQVTSGLSLWWETHICRGEGSEEADYEWNDGAIDAYYKGEMPKWLSDEDQQGCYVVEQSELHDEKSWWLPLLTEFAFYTKWNGTLRARDIAECRSLITQAVVVKTLGKDEKEPSDKVNAANAIFYITFECVEDPTKGRYRAVVRKTMDGQPGHMRLEISTSMSGTVSFEWPASSRAAHFFHSDELHDKKNGWLHLLTEFAFFTKWNGPLSPGEIEDCRPLITQHVVVETLDEDAEKESSDKLNAANAVFYISFECVEDPTIGRYRAVVRKTMDGKPGHMRLEHRHTVTAISDDFYNYMKLIKKTEPEIMSKLLPILRTKPDSRIQLIRRDERKLEEEYAVLQYDEDHETVWAVIAAKLFSVVKHRPKSIFTNYSAQYILDFAPRPGKTQRKHQRCRDIRKPRGVSLFRMGGEVIESDDLKIASVALQKTPVAARLHIFEPDVDVVGNEIYRGPKYFESKYEGQRDVMIYATKIVKEELVAVVNFPYKRLKELHVSLDVMLVQTPREDETDEPDKELEKPTYLLTDLYAPTRNLEAHVPRFPIHHLRELGQAWSELEEVMEDFELLRREKIRRKAKLKLFGLDVPNHPDFNKEGLASGFDVDNCSYPSRLIKSTWGDDYDIALYGRLGLHCHNFQKGTNFKFVRWEKYDVISTAYDYVYVTLDAKDPVSDSVFSFQTLLNEDSSPDCPVMWSTLACRIKCDDRVDDHWDDTAVDDFYKDAMPKWLSDEELARDNKNYYVVQESELQENDWLHLFTEIAFYSKTNNELTAPPPLEIEKVVVVTTEDTEEGHEKLKAQNAIFYVSYKYNGESSEWACDHKTVIRKTMDGKQGHMYLEVVTAE</sequence>
<dbReference type="InterPro" id="IPR000668">
    <property type="entry name" value="Peptidase_C1A_C"/>
</dbReference>
<dbReference type="Pfam" id="PF04776">
    <property type="entry name" value="protein_MS5"/>
    <property type="match status" value="3"/>
</dbReference>
<feature type="domain" description="Clp R" evidence="5">
    <location>
        <begin position="8"/>
        <end position="207"/>
    </location>
</feature>
<dbReference type="SUPFAM" id="SSF53098">
    <property type="entry name" value="Ribonuclease H-like"/>
    <property type="match status" value="1"/>
</dbReference>
<dbReference type="Gene3D" id="3.40.1110.10">
    <property type="entry name" value="Calcium-transporting ATPase, cytoplasmic domain N"/>
    <property type="match status" value="1"/>
</dbReference>
<organism evidence="6 7">
    <name type="scientific">Brassica rapa subsp. trilocularis</name>
    <dbReference type="NCBI Taxonomy" id="1813537"/>
    <lineage>
        <taxon>Eukaryota</taxon>
        <taxon>Viridiplantae</taxon>
        <taxon>Streptophyta</taxon>
        <taxon>Embryophyta</taxon>
        <taxon>Tracheophyta</taxon>
        <taxon>Spermatophyta</taxon>
        <taxon>Magnoliopsida</taxon>
        <taxon>eudicotyledons</taxon>
        <taxon>Gunneridae</taxon>
        <taxon>Pentapetalae</taxon>
        <taxon>rosids</taxon>
        <taxon>malvids</taxon>
        <taxon>Brassicales</taxon>
        <taxon>Brassicaceae</taxon>
        <taxon>Brassiceae</taxon>
        <taxon>Brassica</taxon>
    </lineage>
</organism>
<feature type="compositionally biased region" description="Acidic residues" evidence="4">
    <location>
        <begin position="1720"/>
        <end position="1731"/>
    </location>
</feature>
<dbReference type="SUPFAM" id="SSF81660">
    <property type="entry name" value="Metal cation-transporting ATPase, ATP-binding domain N"/>
    <property type="match status" value="1"/>
</dbReference>
<dbReference type="NCBIfam" id="TIGR01572">
    <property type="entry name" value="A_thl_para_3677"/>
    <property type="match status" value="2"/>
</dbReference>
<comment type="similarity">
    <text evidence="1">Belongs to the ClpA/ClpB family.</text>
</comment>
<dbReference type="InterPro" id="IPR051650">
    <property type="entry name" value="SL_signaling_regulator"/>
</dbReference>
<dbReference type="InterPro" id="IPR044730">
    <property type="entry name" value="RNase_H-like_dom_plant"/>
</dbReference>
<evidence type="ECO:0000259" key="5">
    <source>
        <dbReference type="PROSITE" id="PS51903"/>
    </source>
</evidence>
<dbReference type="Pfam" id="PF23569">
    <property type="entry name" value="NBD_SMAX1"/>
    <property type="match status" value="1"/>
</dbReference>
<dbReference type="InterPro" id="IPR023299">
    <property type="entry name" value="ATPase_P-typ_cyto_dom_N"/>
</dbReference>
<dbReference type="InterPro" id="IPR012337">
    <property type="entry name" value="RNaseH-like_sf"/>
</dbReference>
<name>A0ABQ7NSU3_BRACM</name>
<dbReference type="InterPro" id="IPR004176">
    <property type="entry name" value="Clp_R_N"/>
</dbReference>
<reference evidence="6 7" key="1">
    <citation type="submission" date="2021-03" db="EMBL/GenBank/DDBJ databases">
        <authorList>
            <person name="King G.J."/>
            <person name="Bancroft I."/>
            <person name="Baten A."/>
            <person name="Bloomfield J."/>
            <person name="Borpatragohain P."/>
            <person name="He Z."/>
            <person name="Irish N."/>
            <person name="Irwin J."/>
            <person name="Liu K."/>
            <person name="Mauleon R.P."/>
            <person name="Moore J."/>
            <person name="Morris R."/>
            <person name="Ostergaard L."/>
            <person name="Wang B."/>
            <person name="Wells R."/>
        </authorList>
    </citation>
    <scope>NUCLEOTIDE SEQUENCE [LARGE SCALE GENOMIC DNA]</scope>
    <source>
        <strain evidence="6">R-o-18</strain>
        <tissue evidence="6">Leaf</tissue>
    </source>
</reference>
<gene>
    <name evidence="6" type="primary">A01p008470.1_BraROA</name>
    <name evidence="6" type="ORF">IGI04_000722</name>
</gene>
<dbReference type="InterPro" id="IPR002156">
    <property type="entry name" value="RNaseH_domain"/>
</dbReference>
<dbReference type="Gene3D" id="3.40.50.300">
    <property type="entry name" value="P-loop containing nucleotide triphosphate hydrolases"/>
    <property type="match status" value="1"/>
</dbReference>
<dbReference type="InterPro" id="IPR036397">
    <property type="entry name" value="RNaseH_sf"/>
</dbReference>
<evidence type="ECO:0000313" key="6">
    <source>
        <dbReference type="EMBL" id="KAG5413155.1"/>
    </source>
</evidence>
<evidence type="ECO:0000256" key="2">
    <source>
        <dbReference type="ARBA" id="ARBA00022737"/>
    </source>
</evidence>
<feature type="region of interest" description="Disordered" evidence="4">
    <location>
        <begin position="1712"/>
        <end position="1735"/>
    </location>
</feature>